<dbReference type="GO" id="GO:0004523">
    <property type="term" value="F:RNA-DNA hybrid ribonuclease activity"/>
    <property type="evidence" value="ECO:0007669"/>
    <property type="project" value="InterPro"/>
</dbReference>
<feature type="domain" description="RNase H type-1" evidence="3">
    <location>
        <begin position="637"/>
        <end position="779"/>
    </location>
</feature>
<evidence type="ECO:0000259" key="2">
    <source>
        <dbReference type="PROSITE" id="PS50878"/>
    </source>
</evidence>
<dbReference type="Pfam" id="PF14529">
    <property type="entry name" value="Exo_endo_phos_2"/>
    <property type="match status" value="1"/>
</dbReference>
<dbReference type="Gene3D" id="3.30.420.10">
    <property type="entry name" value="Ribonuclease H-like superfamily/Ribonuclease H"/>
    <property type="match status" value="1"/>
</dbReference>
<name>A0A7J6NMA7_PEROL</name>
<dbReference type="InterPro" id="IPR036397">
    <property type="entry name" value="RNaseH_sf"/>
</dbReference>
<dbReference type="Proteomes" id="UP000541610">
    <property type="component" value="Unassembled WGS sequence"/>
</dbReference>
<organism evidence="4 5">
    <name type="scientific">Perkinsus olseni</name>
    <name type="common">Perkinsus atlanticus</name>
    <dbReference type="NCBI Taxonomy" id="32597"/>
    <lineage>
        <taxon>Eukaryota</taxon>
        <taxon>Sar</taxon>
        <taxon>Alveolata</taxon>
        <taxon>Perkinsozoa</taxon>
        <taxon>Perkinsea</taxon>
        <taxon>Perkinsida</taxon>
        <taxon>Perkinsidae</taxon>
        <taxon>Perkinsus</taxon>
    </lineage>
</organism>
<feature type="domain" description="Reverse transcriptase" evidence="2">
    <location>
        <begin position="200"/>
        <end position="466"/>
    </location>
</feature>
<accession>A0A7J6NMA7</accession>
<dbReference type="OrthoDB" id="10014409at2759"/>
<dbReference type="InterPro" id="IPR012337">
    <property type="entry name" value="RNaseH-like_sf"/>
</dbReference>
<gene>
    <name evidence="4" type="ORF">FOZ60_007117</name>
</gene>
<dbReference type="InterPro" id="IPR000477">
    <property type="entry name" value="RT_dom"/>
</dbReference>
<dbReference type="InterPro" id="IPR002156">
    <property type="entry name" value="RNaseH_domain"/>
</dbReference>
<dbReference type="InterPro" id="IPR005135">
    <property type="entry name" value="Endo/exonuclease/phosphatase"/>
</dbReference>
<sequence length="1306" mass="145587">MASIRSAICRSTPKQKTPRRVGTSAPWWNRNLEAKRKELKIAEQKLKNARRGLPTGLGSCSQSLDLLIDNTKAHKRAYFNAIKNAKLVYYRETACSLTSQDIGRRTKARAPKKEDYDVKEILDYYIGTQTERHATPAIRCPNLLDDLGGALSETEIKRVVKKISQKKGKAPGYDQVTYEHLVAGISSPVWGKQLEALVNSILEWGHFPSCLKRCDLFLLSKGRGIGPRAFRPVSLTSVLSKYVEMLLKDRLEKACGQAPPGVFGFTAGRSTSTALVEVARELSGSGKEDLAIATFDVQSAFDKISHRHIINSIGRKAGRAWQHIIESFLTGHTIHLDGEQRVRTRGISQGGSLSPVLFAISTWDLDNNLTVDNGDYQIHPLIYADDVLAIIRALTGRGLLRGLKAATEIVGRAADRADLATDPTKHNVCCPSEYHRNMLQEAAAIEPGNGHHLAVKDSLKWLGARISNSWENHAVEAIAKSLATIGQCRKLGGSSWGPAVPELILFWKQQIVSSLLYGVEAWGESLDSAKVIKGITRLEASMAKLIYGCIRSTPNALMSKVLQSITEPVRTTGRKRCAKFWMHNPDIVTPTHWQKRLRKWGVKDPHLKRESRTKTDWQAPSRMKINIGSGSAPSTSTEDQLVVFTDGSLLKVPNQTNKTGAGLATLNQLGVASLRSIRLVGGANICQAELAGVAEAALLIEETIARNERPLREAQIWLDSRAAIQSITSDRPTPQIVRLRDTLESICASGTLTTISWVKGHCGTTGNELSDWAARKGGSGTSTDIKVVRVETPVSHTFEEIRKTMDKEIEGIWQKRGSPLAVNRLGLSLGLIQLRSIMRRTTRWSKIQRRKFVELLSYHGNVRGFKGRSKRYGNATQQCRYCGREKETIAHFFWCNSARMRRARTDNLNRNILEVGPGNESDKIRGLRLLRKAVCERKSMGVLEDWFKCNIVDKGLKDVVILLQECPRHLMTQDTYNGFTQQPEDIAVVHASTDNWRSKFVSLYADKLIPMAETIRGLDQAIADDLEEILILGGDTNASSGLWSPDTFTGSDPDGKWRRGQDLEFFLLENSLLSVNDVGAGPSFIPYDPTRSPSYIDMVASRGLHWVKTEMTDTIGDHRGILATFRTMGQQRKAKSRRDPRKTNWEVFDKSIGKVPILTPKVSSTKDIDDWAEKLMSSLRKALVVSTPKNKAAGKTRPTASWWTRELDQLRKKLKKAQRSLRVAHRTGAPDAGAREQAKQARKDYNKAIARAKGQGFKRGMSEITEREASKFLKYKHTPRTEYDKGSCTLLLYRRGQQAEHHSGQD</sequence>
<evidence type="ECO:0000256" key="1">
    <source>
        <dbReference type="SAM" id="MobiDB-lite"/>
    </source>
</evidence>
<proteinExistence type="predicted"/>
<protein>
    <submittedName>
        <fullName evidence="4">Uncharacterized protein</fullName>
    </submittedName>
</protein>
<dbReference type="PROSITE" id="PS50879">
    <property type="entry name" value="RNASE_H_1"/>
    <property type="match status" value="1"/>
</dbReference>
<comment type="caution">
    <text evidence="4">The sequence shown here is derived from an EMBL/GenBank/DDBJ whole genome shotgun (WGS) entry which is preliminary data.</text>
</comment>
<dbReference type="Pfam" id="PF00075">
    <property type="entry name" value="RNase_H"/>
    <property type="match status" value="1"/>
</dbReference>
<evidence type="ECO:0000313" key="5">
    <source>
        <dbReference type="Proteomes" id="UP000541610"/>
    </source>
</evidence>
<dbReference type="Pfam" id="PF00078">
    <property type="entry name" value="RVT_1"/>
    <property type="match status" value="1"/>
</dbReference>
<feature type="region of interest" description="Disordered" evidence="1">
    <location>
        <begin position="1216"/>
        <end position="1238"/>
    </location>
</feature>
<feature type="region of interest" description="Disordered" evidence="1">
    <location>
        <begin position="1"/>
        <end position="23"/>
    </location>
</feature>
<dbReference type="SUPFAM" id="SSF56219">
    <property type="entry name" value="DNase I-like"/>
    <property type="match status" value="1"/>
</dbReference>
<reference evidence="4 5" key="1">
    <citation type="submission" date="2020-04" db="EMBL/GenBank/DDBJ databases">
        <title>Perkinsus olseni comparative genomics.</title>
        <authorList>
            <person name="Bogema D.R."/>
        </authorList>
    </citation>
    <scope>NUCLEOTIDE SEQUENCE [LARGE SCALE GENOMIC DNA]</scope>
    <source>
        <strain evidence="4">00978-12</strain>
    </source>
</reference>
<dbReference type="InterPro" id="IPR043502">
    <property type="entry name" value="DNA/RNA_pol_sf"/>
</dbReference>
<dbReference type="SUPFAM" id="SSF53098">
    <property type="entry name" value="Ribonuclease H-like"/>
    <property type="match status" value="1"/>
</dbReference>
<dbReference type="CDD" id="cd09276">
    <property type="entry name" value="Rnase_HI_RT_non_LTR"/>
    <property type="match status" value="1"/>
</dbReference>
<dbReference type="GO" id="GO:0003676">
    <property type="term" value="F:nucleic acid binding"/>
    <property type="evidence" value="ECO:0007669"/>
    <property type="project" value="InterPro"/>
</dbReference>
<dbReference type="InterPro" id="IPR036691">
    <property type="entry name" value="Endo/exonu/phosph_ase_sf"/>
</dbReference>
<feature type="compositionally biased region" description="Basic residues" evidence="1">
    <location>
        <begin position="1216"/>
        <end position="1225"/>
    </location>
</feature>
<dbReference type="EMBL" id="JABANP010000286">
    <property type="protein sequence ID" value="KAF4684935.1"/>
    <property type="molecule type" value="Genomic_DNA"/>
</dbReference>
<dbReference type="PANTHER" id="PTHR19446">
    <property type="entry name" value="REVERSE TRANSCRIPTASES"/>
    <property type="match status" value="1"/>
</dbReference>
<evidence type="ECO:0000259" key="3">
    <source>
        <dbReference type="PROSITE" id="PS50879"/>
    </source>
</evidence>
<evidence type="ECO:0000313" key="4">
    <source>
        <dbReference type="EMBL" id="KAF4684935.1"/>
    </source>
</evidence>
<dbReference type="Gene3D" id="3.60.10.10">
    <property type="entry name" value="Endonuclease/exonuclease/phosphatase"/>
    <property type="match status" value="1"/>
</dbReference>
<dbReference type="SUPFAM" id="SSF56672">
    <property type="entry name" value="DNA/RNA polymerases"/>
    <property type="match status" value="1"/>
</dbReference>
<dbReference type="PROSITE" id="PS50878">
    <property type="entry name" value="RT_POL"/>
    <property type="match status" value="1"/>
</dbReference>